<comment type="subcellular location">
    <subcellularLocation>
        <location evidence="1">Membrane</location>
    </subcellularLocation>
</comment>
<dbReference type="Gene3D" id="2.60.120.620">
    <property type="entry name" value="q2cbj1_9rhob like domain"/>
    <property type="match status" value="1"/>
</dbReference>
<dbReference type="Pfam" id="PF05721">
    <property type="entry name" value="PhyH"/>
    <property type="match status" value="1"/>
</dbReference>
<feature type="compositionally biased region" description="Basic and acidic residues" evidence="5">
    <location>
        <begin position="51"/>
        <end position="60"/>
    </location>
</feature>
<evidence type="ECO:0000313" key="7">
    <source>
        <dbReference type="Proteomes" id="UP001642484"/>
    </source>
</evidence>
<dbReference type="PROSITE" id="PS50895">
    <property type="entry name" value="SURF1"/>
    <property type="match status" value="1"/>
</dbReference>
<keyword evidence="7" id="KW-1185">Reference proteome</keyword>
<keyword evidence="3" id="KW-1133">Transmembrane helix</keyword>
<feature type="region of interest" description="Disordered" evidence="5">
    <location>
        <begin position="553"/>
        <end position="572"/>
    </location>
</feature>
<evidence type="ECO:0000313" key="6">
    <source>
        <dbReference type="EMBL" id="CAK8991772.1"/>
    </source>
</evidence>
<accession>A0ABP0HPW1</accession>
<evidence type="ECO:0000256" key="3">
    <source>
        <dbReference type="ARBA" id="ARBA00022989"/>
    </source>
</evidence>
<reference evidence="6 7" key="1">
    <citation type="submission" date="2024-02" db="EMBL/GenBank/DDBJ databases">
        <authorList>
            <person name="Chen Y."/>
            <person name="Shah S."/>
            <person name="Dougan E. K."/>
            <person name="Thang M."/>
            <person name="Chan C."/>
        </authorList>
    </citation>
    <scope>NUCLEOTIDE SEQUENCE [LARGE SCALE GENOMIC DNA]</scope>
</reference>
<keyword evidence="4" id="KW-0472">Membrane</keyword>
<dbReference type="PANTHER" id="PTHR23427:SF2">
    <property type="entry name" value="SURFEIT LOCUS PROTEIN 1"/>
    <property type="match status" value="1"/>
</dbReference>
<feature type="region of interest" description="Disordered" evidence="5">
    <location>
        <begin position="30"/>
        <end position="61"/>
    </location>
</feature>
<keyword evidence="2" id="KW-0812">Transmembrane</keyword>
<protein>
    <recommendedName>
        <fullName evidence="8">Ectoine hydroxylase</fullName>
    </recommendedName>
</protein>
<dbReference type="Pfam" id="PF02104">
    <property type="entry name" value="SURF1"/>
    <property type="match status" value="1"/>
</dbReference>
<dbReference type="CDD" id="cd06662">
    <property type="entry name" value="SURF1"/>
    <property type="match status" value="1"/>
</dbReference>
<evidence type="ECO:0000256" key="1">
    <source>
        <dbReference type="ARBA" id="ARBA00004370"/>
    </source>
</evidence>
<evidence type="ECO:0000256" key="4">
    <source>
        <dbReference type="ARBA" id="ARBA00023136"/>
    </source>
</evidence>
<evidence type="ECO:0000256" key="5">
    <source>
        <dbReference type="SAM" id="MobiDB-lite"/>
    </source>
</evidence>
<dbReference type="SUPFAM" id="SSF51197">
    <property type="entry name" value="Clavaminate synthase-like"/>
    <property type="match status" value="1"/>
</dbReference>
<dbReference type="Proteomes" id="UP001642484">
    <property type="component" value="Unassembled WGS sequence"/>
</dbReference>
<dbReference type="PANTHER" id="PTHR23427">
    <property type="entry name" value="SURFEIT LOCUS PROTEIN"/>
    <property type="match status" value="1"/>
</dbReference>
<sequence length="865" mass="97988">MAVRHGVPGLHVTSTWRLAQRLHPLVSRAFSASGDGGSSLQEKPAESTVQKAEERPKLEPVDTTTWMDLQQEDRFVERRIEDHVKEHGTELPDSSAFQEAAERLAEAPPVPAPLRLRDPHAVAEQQKEVIVRSRTTTGQVLWPATQEDIEILSQSDQLYPRPFQVEGSVIIRLVRLSDPVTSPVGRMVRNRQFGIRGNEKWQLLATGFMCSLVVCSLGAWQLRRMKWKRDLIEMRRERLAMPRLQVRGSPFPWTDQVQDYVYRVVEVRGVFDHDQEMHVGPRPGSDDMGETVPGVLVVTPLRLEDGSTVLVNRGHLPTYRLERATRPEVPTWVRVRGVLEEGEIPNFAGKYARLRNRPDKNQYLYLLADELAENANARNHEECAQALVTAIDVLYEDDFKAGYRRNLPYAMKHKEDYLLFWADEHTHFNYAMQWFGMGTLFMVMTLYKFVEVYRCTSRVKRNVFCADEAESAWSAGCIDRSELGCLLLAGDGGGIGVAFLSASAPLALVSSAAPKLQRERRGVREAECMGGSEQNKDTPDEFVRQHPACRDADVPDSCMEPQAGERPSSPYRTRCEAAEVAQRKDPVVWRNGLRAAGAAPLCDVELDTYEEEGFYLMRGLIPKEKLEACKQYIDSFSNQEQMKVTDQSRLVTEANSAVLRSIFAVHEDDGPLGELAKSKVFIEVVQQILNDDVYVHQSRVNLQAPFKGTGFSWHSDFETWHAEDGMPRPRSLSAVIFLDKNAEYNGALMVIPGSHRSYLRCPGRQTAANWEKSLQSQVYGTPSEEHIRALAESLGIKHCTGHPGDVLLFDSNLLHASSGNRSPFPRRNLFVAFNAWSNRLQAPFYSEEQRPEHVAHRERVQRFQR</sequence>
<organism evidence="6 7">
    <name type="scientific">Durusdinium trenchii</name>
    <dbReference type="NCBI Taxonomy" id="1381693"/>
    <lineage>
        <taxon>Eukaryota</taxon>
        <taxon>Sar</taxon>
        <taxon>Alveolata</taxon>
        <taxon>Dinophyceae</taxon>
        <taxon>Suessiales</taxon>
        <taxon>Symbiodiniaceae</taxon>
        <taxon>Durusdinium</taxon>
    </lineage>
</organism>
<dbReference type="InterPro" id="IPR045214">
    <property type="entry name" value="Surf1/Surf4"/>
</dbReference>
<dbReference type="InterPro" id="IPR008775">
    <property type="entry name" value="Phytyl_CoA_dOase-like"/>
</dbReference>
<comment type="caution">
    <text evidence="6">The sequence shown here is derived from an EMBL/GenBank/DDBJ whole genome shotgun (WGS) entry which is preliminary data.</text>
</comment>
<dbReference type="InterPro" id="IPR002994">
    <property type="entry name" value="Surf1/Shy1"/>
</dbReference>
<gene>
    <name evidence="6" type="ORF">CCMP2556_LOCUS2589</name>
</gene>
<evidence type="ECO:0000256" key="2">
    <source>
        <dbReference type="ARBA" id="ARBA00022692"/>
    </source>
</evidence>
<name>A0ABP0HPW1_9DINO</name>
<dbReference type="EMBL" id="CAXAMN010001002">
    <property type="protein sequence ID" value="CAK8991772.1"/>
    <property type="molecule type" value="Genomic_DNA"/>
</dbReference>
<evidence type="ECO:0008006" key="8">
    <source>
        <dbReference type="Google" id="ProtNLM"/>
    </source>
</evidence>
<proteinExistence type="predicted"/>